<evidence type="ECO:0000256" key="3">
    <source>
        <dbReference type="ARBA" id="ARBA00022448"/>
    </source>
</evidence>
<evidence type="ECO:0000256" key="5">
    <source>
        <dbReference type="ARBA" id="ARBA00022741"/>
    </source>
</evidence>
<keyword evidence="3" id="KW-0813">Transport</keyword>
<comment type="similarity">
    <text evidence="2">Belongs to the ABC transporter superfamily. ABCG family. Eye pigment precursor importer (TC 3.A.1.204) subfamily.</text>
</comment>
<keyword evidence="6" id="KW-0067">ATP-binding</keyword>
<protein>
    <recommendedName>
        <fullName evidence="10">ABC transporter domain-containing protein</fullName>
    </recommendedName>
</protein>
<dbReference type="EMBL" id="GEDC01012117">
    <property type="protein sequence ID" value="JAS25181.1"/>
    <property type="molecule type" value="Transcribed_RNA"/>
</dbReference>
<dbReference type="PROSITE" id="PS00211">
    <property type="entry name" value="ABC_TRANSPORTER_1"/>
    <property type="match status" value="1"/>
</dbReference>
<evidence type="ECO:0000256" key="8">
    <source>
        <dbReference type="ARBA" id="ARBA00023136"/>
    </source>
</evidence>
<evidence type="ECO:0000313" key="11">
    <source>
        <dbReference type="EMBL" id="JAS10174.1"/>
    </source>
</evidence>
<dbReference type="GO" id="GO:0005524">
    <property type="term" value="F:ATP binding"/>
    <property type="evidence" value="ECO:0007669"/>
    <property type="project" value="UniProtKB-KW"/>
</dbReference>
<sequence length="604" mass="67458">MDDLVLSWNIKTLVVTSTVKSFFSGTTKFSHTLLNNVSGVAKSGSMLALMGPSGSGKTTLLASLSQRLKGELKGEIHLNGRPVDKELMIRISGFVPQQDLMVTCLTVLEHLQFMATLKMDRRVSQTQQQRIICHLIQDLGLSSCSYTLLSALSGGERKRVSLAVQMLTDPPILFCDEPTTGLDSYNAVTVIKSLFALSSRGKTVICSIHQPSSEVFLMFDKLCLLVPGGKLAYFGDANKAKAHFESLEYDFPQNYNPSDTILSLLNNPQQKELDSICESFKKSNQHGEIIKEFETLQISAVRNQLVFGIEEAFLKFYSMKPPTQKTQFQWLFWRSIIEMIRNSQKIVIKFIMYMFVGLLISLPYTNMTLNQAAIQNMQGFHYSVITETIFCHTYGVMHSFPAEIPVLLREIGNGVYNPGPYYFSKIMVLVPRVAIETLLFCIIAFYVVGIDGSTVGSFLVFATPALASAFVSVAYGCFMSTLFENILTASLLAVPVDFVSYSFSGLFHQLSSLPFYLGWIKYMSRFYYGVEAMSILQWSKIEDIPCSSNPDIPCVSTGIGVLHKYGYSPNNLGLDFIGLFLATGLLHLFGFLALKRRCRQQSVY</sequence>
<feature type="transmembrane region" description="Helical" evidence="9">
    <location>
        <begin position="576"/>
        <end position="594"/>
    </location>
</feature>
<dbReference type="GO" id="GO:0140359">
    <property type="term" value="F:ABC-type transporter activity"/>
    <property type="evidence" value="ECO:0007669"/>
    <property type="project" value="InterPro"/>
</dbReference>
<dbReference type="AlphaFoldDB" id="A0A1B6DHK4"/>
<evidence type="ECO:0000256" key="6">
    <source>
        <dbReference type="ARBA" id="ARBA00022840"/>
    </source>
</evidence>
<dbReference type="GO" id="GO:0005886">
    <property type="term" value="C:plasma membrane"/>
    <property type="evidence" value="ECO:0007669"/>
    <property type="project" value="TreeGrafter"/>
</dbReference>
<dbReference type="InterPro" id="IPR027417">
    <property type="entry name" value="P-loop_NTPase"/>
</dbReference>
<dbReference type="PROSITE" id="PS50893">
    <property type="entry name" value="ABC_TRANSPORTER_2"/>
    <property type="match status" value="1"/>
</dbReference>
<evidence type="ECO:0000256" key="1">
    <source>
        <dbReference type="ARBA" id="ARBA00004141"/>
    </source>
</evidence>
<dbReference type="SUPFAM" id="SSF52540">
    <property type="entry name" value="P-loop containing nucleoside triphosphate hydrolases"/>
    <property type="match status" value="1"/>
</dbReference>
<gene>
    <name evidence="11" type="ORF">g.13346</name>
    <name evidence="12" type="ORF">g.13347</name>
</gene>
<dbReference type="Gene3D" id="3.40.50.300">
    <property type="entry name" value="P-loop containing nucleotide triphosphate hydrolases"/>
    <property type="match status" value="1"/>
</dbReference>
<dbReference type="Pfam" id="PF00005">
    <property type="entry name" value="ABC_tran"/>
    <property type="match status" value="1"/>
</dbReference>
<accession>A0A1B6DHK4</accession>
<dbReference type="InterPro" id="IPR017871">
    <property type="entry name" value="ABC_transporter-like_CS"/>
</dbReference>
<keyword evidence="5" id="KW-0547">Nucleotide-binding</keyword>
<feature type="transmembrane region" description="Helical" evidence="9">
    <location>
        <begin position="346"/>
        <end position="365"/>
    </location>
</feature>
<dbReference type="PANTHER" id="PTHR48041:SF139">
    <property type="entry name" value="PROTEIN SCARLET"/>
    <property type="match status" value="1"/>
</dbReference>
<keyword evidence="7 9" id="KW-1133">Transmembrane helix</keyword>
<dbReference type="InterPro" id="IPR050352">
    <property type="entry name" value="ABCG_transporters"/>
</dbReference>
<dbReference type="GO" id="GO:0016887">
    <property type="term" value="F:ATP hydrolysis activity"/>
    <property type="evidence" value="ECO:0007669"/>
    <property type="project" value="InterPro"/>
</dbReference>
<dbReference type="CDD" id="cd03213">
    <property type="entry name" value="ABCG_EPDR"/>
    <property type="match status" value="1"/>
</dbReference>
<dbReference type="Pfam" id="PF19055">
    <property type="entry name" value="ABC2_membrane_7"/>
    <property type="match status" value="1"/>
</dbReference>
<dbReference type="InterPro" id="IPR003593">
    <property type="entry name" value="AAA+_ATPase"/>
</dbReference>
<reference evidence="12" key="1">
    <citation type="submission" date="2015-12" db="EMBL/GenBank/DDBJ databases">
        <title>De novo transcriptome assembly of four potential Pierce s Disease insect vectors from Arizona vineyards.</title>
        <authorList>
            <person name="Tassone E.E."/>
        </authorList>
    </citation>
    <scope>NUCLEOTIDE SEQUENCE</scope>
</reference>
<feature type="transmembrane region" description="Helical" evidence="9">
    <location>
        <begin position="429"/>
        <end position="449"/>
    </location>
</feature>
<feature type="transmembrane region" description="Helical" evidence="9">
    <location>
        <begin position="455"/>
        <end position="478"/>
    </location>
</feature>
<keyword evidence="4 9" id="KW-0812">Transmembrane</keyword>
<dbReference type="Pfam" id="PF01061">
    <property type="entry name" value="ABC2_membrane"/>
    <property type="match status" value="1"/>
</dbReference>
<dbReference type="InterPro" id="IPR013525">
    <property type="entry name" value="ABC2_TM"/>
</dbReference>
<dbReference type="PANTHER" id="PTHR48041">
    <property type="entry name" value="ABC TRANSPORTER G FAMILY MEMBER 28"/>
    <property type="match status" value="1"/>
</dbReference>
<comment type="subcellular location">
    <subcellularLocation>
        <location evidence="1">Membrane</location>
        <topology evidence="1">Multi-pass membrane protein</topology>
    </subcellularLocation>
</comment>
<name>A0A1B6DHK4_9HEMI</name>
<organism evidence="12">
    <name type="scientific">Clastoptera arizonana</name>
    <name type="common">Arizona spittle bug</name>
    <dbReference type="NCBI Taxonomy" id="38151"/>
    <lineage>
        <taxon>Eukaryota</taxon>
        <taxon>Metazoa</taxon>
        <taxon>Ecdysozoa</taxon>
        <taxon>Arthropoda</taxon>
        <taxon>Hexapoda</taxon>
        <taxon>Insecta</taxon>
        <taxon>Pterygota</taxon>
        <taxon>Neoptera</taxon>
        <taxon>Paraneoptera</taxon>
        <taxon>Hemiptera</taxon>
        <taxon>Auchenorrhyncha</taxon>
        <taxon>Cercopoidea</taxon>
        <taxon>Clastopteridae</taxon>
        <taxon>Clastoptera</taxon>
    </lineage>
</organism>
<dbReference type="SMART" id="SM00382">
    <property type="entry name" value="AAA"/>
    <property type="match status" value="1"/>
</dbReference>
<evidence type="ECO:0000313" key="12">
    <source>
        <dbReference type="EMBL" id="JAS25181.1"/>
    </source>
</evidence>
<dbReference type="GO" id="GO:0030659">
    <property type="term" value="C:cytoplasmic vesicle membrane"/>
    <property type="evidence" value="ECO:0007669"/>
    <property type="project" value="TreeGrafter"/>
</dbReference>
<proteinExistence type="inferred from homology"/>
<evidence type="ECO:0000256" key="7">
    <source>
        <dbReference type="ARBA" id="ARBA00022989"/>
    </source>
</evidence>
<evidence type="ECO:0000256" key="9">
    <source>
        <dbReference type="SAM" id="Phobius"/>
    </source>
</evidence>
<evidence type="ECO:0000256" key="2">
    <source>
        <dbReference type="ARBA" id="ARBA00005814"/>
    </source>
</evidence>
<evidence type="ECO:0000256" key="4">
    <source>
        <dbReference type="ARBA" id="ARBA00022692"/>
    </source>
</evidence>
<dbReference type="InterPro" id="IPR003439">
    <property type="entry name" value="ABC_transporter-like_ATP-bd"/>
</dbReference>
<dbReference type="InterPro" id="IPR043926">
    <property type="entry name" value="ABCG_dom"/>
</dbReference>
<keyword evidence="8 9" id="KW-0472">Membrane</keyword>
<feature type="domain" description="ABC transporter" evidence="10">
    <location>
        <begin position="13"/>
        <end position="253"/>
    </location>
</feature>
<dbReference type="EMBL" id="GEDC01027124">
    <property type="protein sequence ID" value="JAS10174.1"/>
    <property type="molecule type" value="Transcribed_RNA"/>
</dbReference>
<evidence type="ECO:0000259" key="10">
    <source>
        <dbReference type="PROSITE" id="PS50893"/>
    </source>
</evidence>